<feature type="non-terminal residue" evidence="1">
    <location>
        <position position="1"/>
    </location>
</feature>
<name>A0A0L7KJ52_OPEBR</name>
<dbReference type="EMBL" id="JTDY01009526">
    <property type="protein sequence ID" value="KOB63363.1"/>
    <property type="molecule type" value="Genomic_DNA"/>
</dbReference>
<evidence type="ECO:0000313" key="2">
    <source>
        <dbReference type="Proteomes" id="UP000037510"/>
    </source>
</evidence>
<organism evidence="1 2">
    <name type="scientific">Operophtera brumata</name>
    <name type="common">Winter moth</name>
    <name type="synonym">Phalaena brumata</name>
    <dbReference type="NCBI Taxonomy" id="104452"/>
    <lineage>
        <taxon>Eukaryota</taxon>
        <taxon>Metazoa</taxon>
        <taxon>Ecdysozoa</taxon>
        <taxon>Arthropoda</taxon>
        <taxon>Hexapoda</taxon>
        <taxon>Insecta</taxon>
        <taxon>Pterygota</taxon>
        <taxon>Neoptera</taxon>
        <taxon>Endopterygota</taxon>
        <taxon>Lepidoptera</taxon>
        <taxon>Glossata</taxon>
        <taxon>Ditrysia</taxon>
        <taxon>Geometroidea</taxon>
        <taxon>Geometridae</taxon>
        <taxon>Larentiinae</taxon>
        <taxon>Operophtera</taxon>
    </lineage>
</organism>
<reference evidence="1 2" key="1">
    <citation type="journal article" date="2015" name="Genome Biol. Evol.">
        <title>The genome of winter moth (Operophtera brumata) provides a genomic perspective on sexual dimorphism and phenology.</title>
        <authorList>
            <person name="Derks M.F."/>
            <person name="Smit S."/>
            <person name="Salis L."/>
            <person name="Schijlen E."/>
            <person name="Bossers A."/>
            <person name="Mateman C."/>
            <person name="Pijl A.S."/>
            <person name="de Ridder D."/>
            <person name="Groenen M.A."/>
            <person name="Visser M.E."/>
            <person name="Megens H.J."/>
        </authorList>
    </citation>
    <scope>NUCLEOTIDE SEQUENCE [LARGE SCALE GENOMIC DNA]</scope>
    <source>
        <strain evidence="1">WM2013NL</strain>
        <tissue evidence="1">Head and thorax</tissue>
    </source>
</reference>
<evidence type="ECO:0000313" key="1">
    <source>
        <dbReference type="EMBL" id="KOB63363.1"/>
    </source>
</evidence>
<proteinExistence type="predicted"/>
<dbReference type="Proteomes" id="UP000037510">
    <property type="component" value="Unassembled WGS sequence"/>
</dbReference>
<sequence>MQRSHAKGADKELSR</sequence>
<keyword evidence="2" id="KW-1185">Reference proteome</keyword>
<accession>A0A0L7KJ52</accession>
<comment type="caution">
    <text evidence="1">The sequence shown here is derived from an EMBL/GenBank/DDBJ whole genome shotgun (WGS) entry which is preliminary data.</text>
</comment>
<gene>
    <name evidence="1" type="ORF">OBRU01_22878</name>
</gene>
<protein>
    <submittedName>
        <fullName evidence="1">Uncharacterized protein</fullName>
    </submittedName>
</protein>